<dbReference type="PROSITE" id="PS50042">
    <property type="entry name" value="CNMP_BINDING_3"/>
    <property type="match status" value="1"/>
</dbReference>
<dbReference type="InterPro" id="IPR000595">
    <property type="entry name" value="cNMP-bd_dom"/>
</dbReference>
<gene>
    <name evidence="3" type="ORF">EZJ58_2223</name>
</gene>
<feature type="domain" description="Cyclic nucleotide-binding" evidence="2">
    <location>
        <begin position="26"/>
        <end position="40"/>
    </location>
</feature>
<dbReference type="EMBL" id="SJOI01000001">
    <property type="protein sequence ID" value="TCL04114.1"/>
    <property type="molecule type" value="Genomic_DNA"/>
</dbReference>
<evidence type="ECO:0000259" key="2">
    <source>
        <dbReference type="PROSITE" id="PS50042"/>
    </source>
</evidence>
<dbReference type="SUPFAM" id="SSF46767">
    <property type="entry name" value="Methylated DNA-protein cysteine methyltransferase, C-terminal domain"/>
    <property type="match status" value="1"/>
</dbReference>
<dbReference type="InterPro" id="IPR014048">
    <property type="entry name" value="MethylDNA_cys_MeTrfase_DNA-bd"/>
</dbReference>
<accession>A0A4R1N9N9</accession>
<evidence type="ECO:0000256" key="1">
    <source>
        <dbReference type="ARBA" id="ARBA00022763"/>
    </source>
</evidence>
<sequence length="104" mass="11468">MDEPTDSFRQRVFQIIAAIPAGSITTYGEVALLAGSPRAARQVGGILSRLPEGTALPWHRVLNRHGGISLPGEGFRRQKAALEAEGIEINDQGTVSLERYRWQW</sequence>
<organism evidence="3 4">
    <name type="scientific">Sodalis ligni</name>
    <dbReference type="NCBI Taxonomy" id="2697027"/>
    <lineage>
        <taxon>Bacteria</taxon>
        <taxon>Pseudomonadati</taxon>
        <taxon>Pseudomonadota</taxon>
        <taxon>Gammaproteobacteria</taxon>
        <taxon>Enterobacterales</taxon>
        <taxon>Bruguierivoracaceae</taxon>
        <taxon>Sodalis</taxon>
    </lineage>
</organism>
<keyword evidence="4" id="KW-1185">Reference proteome</keyword>
<dbReference type="GO" id="GO:0006281">
    <property type="term" value="P:DNA repair"/>
    <property type="evidence" value="ECO:0007669"/>
    <property type="project" value="InterPro"/>
</dbReference>
<reference evidence="3 4" key="1">
    <citation type="submission" date="2019-02" db="EMBL/GenBank/DDBJ databases">
        <title>Investigation of anaerobic lignin degradation for improved lignocellulosic biofuels.</title>
        <authorList>
            <person name="Deangelis K."/>
        </authorList>
    </citation>
    <scope>NUCLEOTIDE SEQUENCE [LARGE SCALE GENOMIC DNA]</scope>
    <source>
        <strain evidence="3 4">159R</strain>
    </source>
</reference>
<dbReference type="AlphaFoldDB" id="A0A4R1N9N9"/>
<dbReference type="Gene3D" id="1.10.10.10">
    <property type="entry name" value="Winged helix-like DNA-binding domain superfamily/Winged helix DNA-binding domain"/>
    <property type="match status" value="1"/>
</dbReference>
<keyword evidence="1" id="KW-0227">DNA damage</keyword>
<evidence type="ECO:0000313" key="4">
    <source>
        <dbReference type="Proteomes" id="UP000294555"/>
    </source>
</evidence>
<name>A0A4R1N9N9_9GAMM</name>
<dbReference type="Proteomes" id="UP000294555">
    <property type="component" value="Unassembled WGS sequence"/>
</dbReference>
<dbReference type="RefSeq" id="WP_132922919.1">
    <property type="nucleotide sequence ID" value="NZ_SJOI01000001.1"/>
</dbReference>
<dbReference type="Pfam" id="PF01035">
    <property type="entry name" value="DNA_binding_1"/>
    <property type="match status" value="1"/>
</dbReference>
<dbReference type="PANTHER" id="PTHR42942">
    <property type="entry name" value="6-O-METHYLGUANINE DNA METHYLTRANSFERASE"/>
    <property type="match status" value="1"/>
</dbReference>
<proteinExistence type="predicted"/>
<dbReference type="InterPro" id="IPR036388">
    <property type="entry name" value="WH-like_DNA-bd_sf"/>
</dbReference>
<protein>
    <submittedName>
        <fullName evidence="3">O(6)-alkylguanine repair protein YbaZ</fullName>
    </submittedName>
</protein>
<dbReference type="InterPro" id="IPR052520">
    <property type="entry name" value="ATL_DNA_repair"/>
</dbReference>
<dbReference type="PANTHER" id="PTHR42942:SF1">
    <property type="entry name" value="ALKYLTRANSFERASE-LIKE PROTEIN 1"/>
    <property type="match status" value="1"/>
</dbReference>
<comment type="caution">
    <text evidence="3">The sequence shown here is derived from an EMBL/GenBank/DDBJ whole genome shotgun (WGS) entry which is preliminary data.</text>
</comment>
<dbReference type="CDD" id="cd06445">
    <property type="entry name" value="ATase"/>
    <property type="match status" value="1"/>
</dbReference>
<dbReference type="InterPro" id="IPR036217">
    <property type="entry name" value="MethylDNA_cys_MeTrfase_DNAb"/>
</dbReference>
<dbReference type="GO" id="GO:0003824">
    <property type="term" value="F:catalytic activity"/>
    <property type="evidence" value="ECO:0007669"/>
    <property type="project" value="InterPro"/>
</dbReference>
<dbReference type="OrthoDB" id="9132167at2"/>
<dbReference type="NCBIfam" id="TIGR00589">
    <property type="entry name" value="ogt"/>
    <property type="match status" value="1"/>
</dbReference>
<evidence type="ECO:0000313" key="3">
    <source>
        <dbReference type="EMBL" id="TCL04114.1"/>
    </source>
</evidence>